<comment type="similarity">
    <text evidence="1 9">Belongs to the peptidase A8 family.</text>
</comment>
<comment type="pathway">
    <text evidence="9">Protein modification; lipoprotein biosynthesis (signal peptide cleavage).</text>
</comment>
<dbReference type="PANTHER" id="PTHR33695:SF1">
    <property type="entry name" value="LIPOPROTEIN SIGNAL PEPTIDASE"/>
    <property type="match status" value="1"/>
</dbReference>
<dbReference type="AlphaFoldDB" id="A0A1H4KGP0"/>
<evidence type="ECO:0000256" key="10">
    <source>
        <dbReference type="SAM" id="MobiDB-lite"/>
    </source>
</evidence>
<evidence type="ECO:0000256" key="3">
    <source>
        <dbReference type="ARBA" id="ARBA00022670"/>
    </source>
</evidence>
<dbReference type="UniPathway" id="UPA00665"/>
<dbReference type="GO" id="GO:0005886">
    <property type="term" value="C:plasma membrane"/>
    <property type="evidence" value="ECO:0007669"/>
    <property type="project" value="UniProtKB-SubCell"/>
</dbReference>
<keyword evidence="2 9" id="KW-1003">Cell membrane</keyword>
<feature type="transmembrane region" description="Helical" evidence="9">
    <location>
        <begin position="174"/>
        <end position="196"/>
    </location>
</feature>
<feature type="transmembrane region" description="Helical" evidence="9">
    <location>
        <begin position="66"/>
        <end position="87"/>
    </location>
</feature>
<keyword evidence="4 9" id="KW-0812">Transmembrane</keyword>
<keyword evidence="8 9" id="KW-0472">Membrane</keyword>
<name>A0A1H4KGP0_9FLAO</name>
<dbReference type="OrthoDB" id="9810259at2"/>
<dbReference type="EC" id="3.4.23.36" evidence="9"/>
<dbReference type="GO" id="GO:0006508">
    <property type="term" value="P:proteolysis"/>
    <property type="evidence" value="ECO:0007669"/>
    <property type="project" value="UniProtKB-KW"/>
</dbReference>
<evidence type="ECO:0000256" key="7">
    <source>
        <dbReference type="ARBA" id="ARBA00022989"/>
    </source>
</evidence>
<evidence type="ECO:0000256" key="8">
    <source>
        <dbReference type="ARBA" id="ARBA00023136"/>
    </source>
</evidence>
<sequence length="225" mass="25509">MNIKKSVLFILLILIIDQWSKIYIKTNFVLGESVEVFSWFKILFIENEGAAWGAKLSDVLPISDNIGKLVLTIFRLFAILGIGYWLFDVIKKKASNTLIWAVSLIFAGALGNILDSVFYGAIFNESYNEVATLFSDEPYGKLFYGKVVDMLYFPMVDSTWPTWMPMVGGQNFRFFEPVFNIADTAISTGVGILLVFNKRAFNKEEKAESSISEENSNRTQEEVNE</sequence>
<feature type="active site" evidence="9">
    <location>
        <position position="183"/>
    </location>
</feature>
<organism evidence="11 12">
    <name type="scientific">Maribacter dokdonensis</name>
    <dbReference type="NCBI Taxonomy" id="320912"/>
    <lineage>
        <taxon>Bacteria</taxon>
        <taxon>Pseudomonadati</taxon>
        <taxon>Bacteroidota</taxon>
        <taxon>Flavobacteriia</taxon>
        <taxon>Flavobacteriales</taxon>
        <taxon>Flavobacteriaceae</taxon>
        <taxon>Maribacter</taxon>
    </lineage>
</organism>
<evidence type="ECO:0000256" key="9">
    <source>
        <dbReference type="HAMAP-Rule" id="MF_00161"/>
    </source>
</evidence>
<comment type="subcellular location">
    <subcellularLocation>
        <location evidence="9">Cell membrane</location>
        <topology evidence="9">Multi-pass membrane protein</topology>
    </subcellularLocation>
</comment>
<keyword evidence="5 9" id="KW-0064">Aspartyl protease</keyword>
<proteinExistence type="inferred from homology"/>
<dbReference type="HAMAP" id="MF_00161">
    <property type="entry name" value="LspA"/>
    <property type="match status" value="1"/>
</dbReference>
<feature type="region of interest" description="Disordered" evidence="10">
    <location>
        <begin position="205"/>
        <end position="225"/>
    </location>
</feature>
<protein>
    <recommendedName>
        <fullName evidence="9">Lipoprotein signal peptidase</fullName>
        <ecNumber evidence="9">3.4.23.36</ecNumber>
    </recommendedName>
    <alternativeName>
        <fullName evidence="9">Prolipoprotein signal peptidase</fullName>
    </alternativeName>
    <alternativeName>
        <fullName evidence="9">Signal peptidase II</fullName>
        <shortName evidence="9">SPase II</shortName>
    </alternativeName>
</protein>
<dbReference type="InterPro" id="IPR001872">
    <property type="entry name" value="Peptidase_A8"/>
</dbReference>
<dbReference type="NCBIfam" id="NF011369">
    <property type="entry name" value="PRK14788.1"/>
    <property type="match status" value="1"/>
</dbReference>
<dbReference type="Proteomes" id="UP000183038">
    <property type="component" value="Unassembled WGS sequence"/>
</dbReference>
<dbReference type="RefSeq" id="WP_074670449.1">
    <property type="nucleotide sequence ID" value="NZ_FNTB01000001.1"/>
</dbReference>
<dbReference type="GO" id="GO:0004190">
    <property type="term" value="F:aspartic-type endopeptidase activity"/>
    <property type="evidence" value="ECO:0007669"/>
    <property type="project" value="UniProtKB-UniRule"/>
</dbReference>
<evidence type="ECO:0000256" key="6">
    <source>
        <dbReference type="ARBA" id="ARBA00022801"/>
    </source>
</evidence>
<comment type="function">
    <text evidence="9">This protein specifically catalyzes the removal of signal peptides from prolipoproteins.</text>
</comment>
<keyword evidence="6 9" id="KW-0378">Hydrolase</keyword>
<comment type="caution">
    <text evidence="9">Lacks conserved residue(s) required for the propagation of feature annotation.</text>
</comment>
<gene>
    <name evidence="9" type="primary">lspA</name>
    <name evidence="11" type="ORF">SAMN05192540_0905</name>
</gene>
<feature type="compositionally biased region" description="Basic and acidic residues" evidence="10">
    <location>
        <begin position="215"/>
        <end position="225"/>
    </location>
</feature>
<keyword evidence="7 9" id="KW-1133">Transmembrane helix</keyword>
<feature type="active site" evidence="9">
    <location>
        <position position="149"/>
    </location>
</feature>
<feature type="transmembrane region" description="Helical" evidence="9">
    <location>
        <begin position="99"/>
        <end position="122"/>
    </location>
</feature>
<dbReference type="Pfam" id="PF01252">
    <property type="entry name" value="Peptidase_A8"/>
    <property type="match status" value="1"/>
</dbReference>
<keyword evidence="3 9" id="KW-0645">Protease</keyword>
<evidence type="ECO:0000313" key="12">
    <source>
        <dbReference type="Proteomes" id="UP000183038"/>
    </source>
</evidence>
<evidence type="ECO:0000256" key="1">
    <source>
        <dbReference type="ARBA" id="ARBA00006139"/>
    </source>
</evidence>
<evidence type="ECO:0000256" key="5">
    <source>
        <dbReference type="ARBA" id="ARBA00022750"/>
    </source>
</evidence>
<reference evidence="11 12" key="1">
    <citation type="submission" date="2016-10" db="EMBL/GenBank/DDBJ databases">
        <authorList>
            <person name="de Groot N.N."/>
        </authorList>
    </citation>
    <scope>NUCLEOTIDE SEQUENCE [LARGE SCALE GENOMIC DNA]</scope>
    <source>
        <strain evidence="11 12">MAR_2009_71</strain>
    </source>
</reference>
<evidence type="ECO:0000313" key="11">
    <source>
        <dbReference type="EMBL" id="SEB57102.1"/>
    </source>
</evidence>
<evidence type="ECO:0000256" key="2">
    <source>
        <dbReference type="ARBA" id="ARBA00022475"/>
    </source>
</evidence>
<evidence type="ECO:0000256" key="4">
    <source>
        <dbReference type="ARBA" id="ARBA00022692"/>
    </source>
</evidence>
<dbReference type="PANTHER" id="PTHR33695">
    <property type="entry name" value="LIPOPROTEIN SIGNAL PEPTIDASE"/>
    <property type="match status" value="1"/>
</dbReference>
<accession>A0A1H4KGP0</accession>
<dbReference type="EMBL" id="FNTB01000001">
    <property type="protein sequence ID" value="SEB57102.1"/>
    <property type="molecule type" value="Genomic_DNA"/>
</dbReference>
<comment type="catalytic activity">
    <reaction evidence="9">
        <text>Release of signal peptides from bacterial membrane prolipoproteins. Hydrolyzes -Xaa-Yaa-Zaa-|-(S,diacylglyceryl)Cys-, in which Xaa is hydrophobic (preferably Leu), and Yaa (Ala or Ser) and Zaa (Gly or Ala) have small, neutral side chains.</text>
        <dbReference type="EC" id="3.4.23.36"/>
    </reaction>
</comment>